<reference evidence="1 2" key="1">
    <citation type="submission" date="2016-11" db="EMBL/GenBank/DDBJ databases">
        <authorList>
            <person name="Jaros S."/>
            <person name="Januszkiewicz K."/>
            <person name="Wedrychowicz H."/>
        </authorList>
    </citation>
    <scope>NUCLEOTIDE SEQUENCE [LARGE SCALE GENOMIC DNA]</scope>
    <source>
        <strain evidence="1 2">GAS242</strain>
    </source>
</reference>
<evidence type="ECO:0000313" key="2">
    <source>
        <dbReference type="Proteomes" id="UP000190675"/>
    </source>
</evidence>
<organism evidence="1 2">
    <name type="scientific">Bradyrhizobium erythrophlei</name>
    <dbReference type="NCBI Taxonomy" id="1437360"/>
    <lineage>
        <taxon>Bacteria</taxon>
        <taxon>Pseudomonadati</taxon>
        <taxon>Pseudomonadota</taxon>
        <taxon>Alphaproteobacteria</taxon>
        <taxon>Hyphomicrobiales</taxon>
        <taxon>Nitrobacteraceae</taxon>
        <taxon>Bradyrhizobium</taxon>
    </lineage>
</organism>
<dbReference type="Proteomes" id="UP000190675">
    <property type="component" value="Chromosome I"/>
</dbReference>
<evidence type="ECO:0000313" key="1">
    <source>
        <dbReference type="EMBL" id="SHG42840.1"/>
    </source>
</evidence>
<dbReference type="EMBL" id="LT670818">
    <property type="protein sequence ID" value="SHG42840.1"/>
    <property type="molecule type" value="Genomic_DNA"/>
</dbReference>
<dbReference type="AlphaFoldDB" id="A0A1M5JRD2"/>
<accession>A0A1M5JRD2</accession>
<proteinExistence type="predicted"/>
<sequence>MGPALDERVFDGFTKLDGPGHEPEALQHLRKELKHIRLELGELKRTGSQVGLVKLTSDALALSMRIKRLETSCNLRRRFRVAQTYCSTRYKDN</sequence>
<protein>
    <submittedName>
        <fullName evidence="1">Uncharacterized protein</fullName>
    </submittedName>
</protein>
<name>A0A1M5JRD2_9BRAD</name>
<gene>
    <name evidence="1" type="ORF">SAMN05444169_2418</name>
</gene>